<dbReference type="InterPro" id="IPR001288">
    <property type="entry name" value="Translation_initiation_fac_3"/>
</dbReference>
<dbReference type="PANTHER" id="PTHR10938">
    <property type="entry name" value="TRANSLATION INITIATION FACTOR IF-3"/>
    <property type="match status" value="1"/>
</dbReference>
<dbReference type="InterPro" id="IPR019813">
    <property type="entry name" value="Translation_initiation_fac3_CS"/>
</dbReference>
<feature type="domain" description="Translation initiation factor 3 C-terminal" evidence="6">
    <location>
        <begin position="155"/>
        <end position="238"/>
    </location>
</feature>
<comment type="similarity">
    <text evidence="1 4">Belongs to the IF-3 family.</text>
</comment>
<dbReference type="InterPro" id="IPR019814">
    <property type="entry name" value="Translation_initiation_fac_3_N"/>
</dbReference>
<dbReference type="Proteomes" id="UP001161247">
    <property type="component" value="Chromosome 3"/>
</dbReference>
<dbReference type="InterPro" id="IPR036788">
    <property type="entry name" value="T_IF-3_C_sf"/>
</dbReference>
<evidence type="ECO:0000256" key="2">
    <source>
        <dbReference type="ARBA" id="ARBA00022540"/>
    </source>
</evidence>
<dbReference type="FunFam" id="3.30.110.10:FF:000003">
    <property type="entry name" value="Translation initiation factor IF-3"/>
    <property type="match status" value="1"/>
</dbReference>
<keyword evidence="9" id="KW-1185">Reference proteome</keyword>
<evidence type="ECO:0000259" key="6">
    <source>
        <dbReference type="Pfam" id="PF00707"/>
    </source>
</evidence>
<reference evidence="8" key="1">
    <citation type="submission" date="2023-03" db="EMBL/GenBank/DDBJ databases">
        <authorList>
            <person name="Julca I."/>
        </authorList>
    </citation>
    <scope>NUCLEOTIDE SEQUENCE</scope>
</reference>
<dbReference type="NCBIfam" id="TIGR00168">
    <property type="entry name" value="infC"/>
    <property type="match status" value="1"/>
</dbReference>
<dbReference type="EMBL" id="OX459120">
    <property type="protein sequence ID" value="CAI9098782.1"/>
    <property type="molecule type" value="Genomic_DNA"/>
</dbReference>
<evidence type="ECO:0000256" key="1">
    <source>
        <dbReference type="ARBA" id="ARBA00005439"/>
    </source>
</evidence>
<dbReference type="GO" id="GO:0003743">
    <property type="term" value="F:translation initiation factor activity"/>
    <property type="evidence" value="ECO:0007669"/>
    <property type="project" value="UniProtKB-KW"/>
</dbReference>
<protein>
    <recommendedName>
        <fullName evidence="4">Translation initiation factor IF-3</fullName>
    </recommendedName>
</protein>
<evidence type="ECO:0000313" key="8">
    <source>
        <dbReference type="EMBL" id="CAI9098782.1"/>
    </source>
</evidence>
<organism evidence="8 9">
    <name type="scientific">Oldenlandia corymbosa var. corymbosa</name>
    <dbReference type="NCBI Taxonomy" id="529605"/>
    <lineage>
        <taxon>Eukaryota</taxon>
        <taxon>Viridiplantae</taxon>
        <taxon>Streptophyta</taxon>
        <taxon>Embryophyta</taxon>
        <taxon>Tracheophyta</taxon>
        <taxon>Spermatophyta</taxon>
        <taxon>Magnoliopsida</taxon>
        <taxon>eudicotyledons</taxon>
        <taxon>Gunneridae</taxon>
        <taxon>Pentapetalae</taxon>
        <taxon>asterids</taxon>
        <taxon>lamiids</taxon>
        <taxon>Gentianales</taxon>
        <taxon>Rubiaceae</taxon>
        <taxon>Rubioideae</taxon>
        <taxon>Spermacoceae</taxon>
        <taxon>Hedyotis-Oldenlandia complex</taxon>
        <taxon>Oldenlandia</taxon>
    </lineage>
</organism>
<dbReference type="Pfam" id="PF05198">
    <property type="entry name" value="IF3_N"/>
    <property type="match status" value="1"/>
</dbReference>
<comment type="subcellular location">
    <subcellularLocation>
        <location evidence="4">Plastid</location>
        <location evidence="4">Chloroplast</location>
    </subcellularLocation>
</comment>
<keyword evidence="2 4" id="KW-0396">Initiation factor</keyword>
<proteinExistence type="inferred from homology"/>
<name>A0AAV1CTM2_OLDCO</name>
<accession>A0AAV1CTM2</accession>
<dbReference type="SUPFAM" id="SSF54364">
    <property type="entry name" value="Translation initiation factor IF3, N-terminal domain"/>
    <property type="match status" value="1"/>
</dbReference>
<dbReference type="Gene3D" id="3.10.20.80">
    <property type="entry name" value="Translation initiation factor 3 (IF-3), N-terminal domain"/>
    <property type="match status" value="1"/>
</dbReference>
<dbReference type="Pfam" id="PF00707">
    <property type="entry name" value="IF3_C"/>
    <property type="match status" value="1"/>
</dbReference>
<keyword evidence="3 4" id="KW-0648">Protein biosynthesis</keyword>
<dbReference type="InterPro" id="IPR036787">
    <property type="entry name" value="T_IF-3_N_sf"/>
</dbReference>
<feature type="compositionally biased region" description="Basic and acidic residues" evidence="5">
    <location>
        <begin position="244"/>
        <end position="256"/>
    </location>
</feature>
<dbReference type="InterPro" id="IPR019815">
    <property type="entry name" value="Translation_initiation_fac_3_C"/>
</dbReference>
<sequence length="269" mass="30335">MAGLSTSTFLVKPILNNSHKTLFPSSYFFGLRLRLHNPSTIRLPLCVSFRKISISGRSGGGGGGNLRKRPPEEDPVLDISSIRSDQVRLIDEEQNNVGIVKKNVAIQMAEDAQLDLVILSPDADPPVLRIMDYNKYRYEQQKKKKVQQKKAVRMDLKELKMGYNIDVHDYSVRLRAAQRFLKDGDKVKVVVSLKGREKEFRNNAIELIKRFQNDVGELATEEAKNFKDRNLFVVLVPNKAVLQKGKEEPKKKDKSAVTDVAATEVSASV</sequence>
<comment type="function">
    <text evidence="4">IF-3 binds to the 30S ribosomal subunit and shifts the equilibrium between 70S ribosomes and their 50S and 30S subunits in favor of the free subunits, thus enhancing the availability of 30S subunits on which protein synthesis initiation begins.</text>
</comment>
<dbReference type="Gene3D" id="3.30.110.10">
    <property type="entry name" value="Translation initiation factor 3 (IF-3), C-terminal domain"/>
    <property type="match status" value="1"/>
</dbReference>
<feature type="region of interest" description="Disordered" evidence="5">
    <location>
        <begin position="244"/>
        <end position="269"/>
    </location>
</feature>
<comment type="subunit">
    <text evidence="4">Monomer.</text>
</comment>
<evidence type="ECO:0000313" key="9">
    <source>
        <dbReference type="Proteomes" id="UP001161247"/>
    </source>
</evidence>
<evidence type="ECO:0000259" key="7">
    <source>
        <dbReference type="Pfam" id="PF05198"/>
    </source>
</evidence>
<dbReference type="GO" id="GO:0043022">
    <property type="term" value="F:ribosome binding"/>
    <property type="evidence" value="ECO:0007669"/>
    <property type="project" value="TreeGrafter"/>
</dbReference>
<dbReference type="SUPFAM" id="SSF55200">
    <property type="entry name" value="Translation initiation factor IF3, C-terminal domain"/>
    <property type="match status" value="1"/>
</dbReference>
<evidence type="ECO:0000256" key="5">
    <source>
        <dbReference type="SAM" id="MobiDB-lite"/>
    </source>
</evidence>
<evidence type="ECO:0000256" key="3">
    <source>
        <dbReference type="ARBA" id="ARBA00022917"/>
    </source>
</evidence>
<evidence type="ECO:0000256" key="4">
    <source>
        <dbReference type="RuleBase" id="RU000646"/>
    </source>
</evidence>
<dbReference type="GO" id="GO:0032790">
    <property type="term" value="P:ribosome disassembly"/>
    <property type="evidence" value="ECO:0007669"/>
    <property type="project" value="TreeGrafter"/>
</dbReference>
<gene>
    <name evidence="8" type="ORF">OLC1_LOCUS8916</name>
</gene>
<feature type="domain" description="Translation initiation factor 3 N-terminal" evidence="7">
    <location>
        <begin position="81"/>
        <end position="145"/>
    </location>
</feature>
<dbReference type="PROSITE" id="PS00938">
    <property type="entry name" value="IF3"/>
    <property type="match status" value="1"/>
</dbReference>
<dbReference type="GO" id="GO:0009507">
    <property type="term" value="C:chloroplast"/>
    <property type="evidence" value="ECO:0007669"/>
    <property type="project" value="UniProtKB-SubCell"/>
</dbReference>
<dbReference type="AlphaFoldDB" id="A0AAV1CTM2"/>
<dbReference type="PANTHER" id="PTHR10938:SF0">
    <property type="entry name" value="TRANSLATION INITIATION FACTOR IF-3, MITOCHONDRIAL"/>
    <property type="match status" value="1"/>
</dbReference>